<dbReference type="InterPro" id="IPR029052">
    <property type="entry name" value="Metallo-depent_PP-like"/>
</dbReference>
<keyword evidence="3" id="KW-1185">Reference proteome</keyword>
<evidence type="ECO:0000313" key="3">
    <source>
        <dbReference type="Proteomes" id="UP000306409"/>
    </source>
</evidence>
<accession>A0A4U7JCI4</accession>
<proteinExistence type="predicted"/>
<dbReference type="InterPro" id="IPR004843">
    <property type="entry name" value="Calcineurin-like_PHP"/>
</dbReference>
<dbReference type="InterPro" id="IPR051158">
    <property type="entry name" value="Metallophosphoesterase_sf"/>
</dbReference>
<dbReference type="AlphaFoldDB" id="A0A4U7JCI4"/>
<reference evidence="2 3" key="1">
    <citation type="submission" date="2020-09" db="EMBL/GenBank/DDBJ databases">
        <title>Characterization and genome sequencing of Ruminiclostridium sp. nov. MA18.</title>
        <authorList>
            <person name="Rettenmaier R."/>
            <person name="Kowollik M.-L."/>
            <person name="Liebl W."/>
            <person name="Zverlov V."/>
        </authorList>
    </citation>
    <scope>NUCLEOTIDE SEQUENCE [LARGE SCALE GENOMIC DNA]</scope>
    <source>
        <strain evidence="2 3">MA18</strain>
    </source>
</reference>
<dbReference type="Proteomes" id="UP000306409">
    <property type="component" value="Chromosome"/>
</dbReference>
<dbReference type="PANTHER" id="PTHR31302:SF0">
    <property type="entry name" value="TRANSMEMBRANE PROTEIN WITH METALLOPHOSPHOESTERASE DOMAIN"/>
    <property type="match status" value="1"/>
</dbReference>
<dbReference type="Gene3D" id="3.60.21.10">
    <property type="match status" value="1"/>
</dbReference>
<evidence type="ECO:0000259" key="1">
    <source>
        <dbReference type="Pfam" id="PF00149"/>
    </source>
</evidence>
<dbReference type="PANTHER" id="PTHR31302">
    <property type="entry name" value="TRANSMEMBRANE PROTEIN WITH METALLOPHOSPHOESTERASE DOMAIN-RELATED"/>
    <property type="match status" value="1"/>
</dbReference>
<protein>
    <submittedName>
        <fullName evidence="2">Metallophosphoesterase</fullName>
    </submittedName>
</protein>
<dbReference type="Pfam" id="PF00149">
    <property type="entry name" value="Metallophos"/>
    <property type="match status" value="1"/>
</dbReference>
<dbReference type="GO" id="GO:0016787">
    <property type="term" value="F:hydrolase activity"/>
    <property type="evidence" value="ECO:0007669"/>
    <property type="project" value="InterPro"/>
</dbReference>
<dbReference type="SUPFAM" id="SSF56300">
    <property type="entry name" value="Metallo-dependent phosphatases"/>
    <property type="match status" value="1"/>
</dbReference>
<name>A0A4U7JCI4_9FIRM</name>
<dbReference type="EMBL" id="CP061336">
    <property type="protein sequence ID" value="QNU65626.1"/>
    <property type="molecule type" value="Genomic_DNA"/>
</dbReference>
<gene>
    <name evidence="2" type="ORF">EHE19_011905</name>
</gene>
<sequence length="385" mass="42364">MTVIGMVIGLIIMLITLGSVNYYIALRLYQGINYIFPQINAKVYIGIFIFITLTMILGFARSLLQLPMAIKNIMGLISSYWMGILVYTLLSFIIADLALVIGSMTKLIPNPMPKSIRFYSGLIVVLLTIGTVGYGIYSANKIKHVSYDISLREKTLSSELKIAMISDLHLGAVNSENRIENMVREINNLKPDLVCIAGDIFDNDYYAIQGPDEISDLLKSITSTNGVYASLGNHDAGETLKEMMDFLERSNIKLLNDQHVIVDESLVLVGRLDSSPIGGFGGMSRKDLAEIIDLADNKLPVVVIDHNPQNIDEYGSGVDLILAGHTHKGQIFPGSLFTRAIYAVDYGHYQKDSNSPHVVVTSGVGTWGMPMRVGTNCEIVSIKLH</sequence>
<organism evidence="2 3">
    <name type="scientific">Ruminiclostridium herbifermentans</name>
    <dbReference type="NCBI Taxonomy" id="2488810"/>
    <lineage>
        <taxon>Bacteria</taxon>
        <taxon>Bacillati</taxon>
        <taxon>Bacillota</taxon>
        <taxon>Clostridia</taxon>
        <taxon>Eubacteriales</taxon>
        <taxon>Oscillospiraceae</taxon>
        <taxon>Ruminiclostridium</taxon>
    </lineage>
</organism>
<evidence type="ECO:0000313" key="2">
    <source>
        <dbReference type="EMBL" id="QNU65626.1"/>
    </source>
</evidence>
<dbReference type="OrthoDB" id="9780884at2"/>
<feature type="domain" description="Calcineurin-like phosphoesterase" evidence="1">
    <location>
        <begin position="160"/>
        <end position="328"/>
    </location>
</feature>
<dbReference type="KEGG" id="rher:EHE19_011905"/>
<dbReference type="CDD" id="cd07385">
    <property type="entry name" value="MPP_YkuE_C"/>
    <property type="match status" value="1"/>
</dbReference>